<dbReference type="Gene3D" id="1.20.58.1380">
    <property type="match status" value="1"/>
</dbReference>
<evidence type="ECO:0000256" key="1">
    <source>
        <dbReference type="ARBA" id="ARBA00004123"/>
    </source>
</evidence>
<protein>
    <submittedName>
        <fullName evidence="4">Uncharacterized protein</fullName>
    </submittedName>
</protein>
<dbReference type="GO" id="GO:0006606">
    <property type="term" value="P:protein import into nucleus"/>
    <property type="evidence" value="ECO:0007669"/>
    <property type="project" value="TreeGrafter"/>
</dbReference>
<dbReference type="AlphaFoldDB" id="A0A815BPI9"/>
<dbReference type="OrthoDB" id="103454at2759"/>
<accession>A0A815BPI9</accession>
<evidence type="ECO:0000313" key="4">
    <source>
        <dbReference type="EMBL" id="CAF1275681.1"/>
    </source>
</evidence>
<dbReference type="GO" id="GO:0000972">
    <property type="term" value="P:transcription-dependent tethering of RNA polymerase II gene DNA at nuclear periphery"/>
    <property type="evidence" value="ECO:0007669"/>
    <property type="project" value="TreeGrafter"/>
</dbReference>
<dbReference type="Proteomes" id="UP000663891">
    <property type="component" value="Unassembled WGS sequence"/>
</dbReference>
<name>A0A815BPI9_9BILA</name>
<comment type="subcellular location">
    <subcellularLocation>
        <location evidence="1">Nucleus</location>
    </subcellularLocation>
</comment>
<keyword evidence="2" id="KW-0813">Transport</keyword>
<dbReference type="Gene3D" id="1.25.40.700">
    <property type="match status" value="1"/>
</dbReference>
<proteinExistence type="predicted"/>
<dbReference type="GO" id="GO:0017056">
    <property type="term" value="F:structural constituent of nuclear pore"/>
    <property type="evidence" value="ECO:0007669"/>
    <property type="project" value="InterPro"/>
</dbReference>
<evidence type="ECO:0000256" key="2">
    <source>
        <dbReference type="ARBA" id="ARBA00022448"/>
    </source>
</evidence>
<evidence type="ECO:0000313" key="5">
    <source>
        <dbReference type="Proteomes" id="UP000663891"/>
    </source>
</evidence>
<dbReference type="PANTHER" id="PTHR13405:SF11">
    <property type="entry name" value="NUCLEAR PORE COMPLEX PROTEIN NUP133"/>
    <property type="match status" value="1"/>
</dbReference>
<evidence type="ECO:0000256" key="3">
    <source>
        <dbReference type="ARBA" id="ARBA00023242"/>
    </source>
</evidence>
<sequence>MNSEMNESEIDLSTEYTMPVQTQLKLSNIEPSRKGGRVFSQLDPDAYIHKYRQEHEQESVIPSNPIDDEDFTQSIICQPWILYEQNLNDSYIRHCTTHFEQVLELCESREVRERLIQMISRLIYHILDEYRLYICDLYSDNDLNNDMEQRPWINYKQTRSLLIKLFIKLKEFSKGKQLAEEFEDYSTLIEICDELKDVEQLRIYVEQYGDKFIVIFEEYLRLKSARSVLFQEEYFDLKSVQHYLKSKTEYAWMVDIKKREYENASLSTLQQVAETIGKRQTLLAISKFALLASNYNEIRNAEAVKLRLNFIENEENLCHQRLDLLSNLDENERLKQSLISAKDMIKNLVLKKNTSQSLSQRYCSALKILSQMETNPDFDQLRLFVFTQALLIDPLKSIGNSVDPLSCNAKTLFSQLFDYIKHENLDKYNIIPSREKLQSSSDLISYQNNQDFQQALSAIYSSLLTK</sequence>
<comment type="caution">
    <text evidence="4">The sequence shown here is derived from an EMBL/GenBank/DDBJ whole genome shotgun (WGS) entry which is preliminary data.</text>
</comment>
<reference evidence="4" key="1">
    <citation type="submission" date="2021-02" db="EMBL/GenBank/DDBJ databases">
        <authorList>
            <person name="Nowell W R."/>
        </authorList>
    </citation>
    <scope>NUCLEOTIDE SEQUENCE</scope>
</reference>
<dbReference type="GO" id="GO:0031080">
    <property type="term" value="C:nuclear pore outer ring"/>
    <property type="evidence" value="ECO:0007669"/>
    <property type="project" value="TreeGrafter"/>
</dbReference>
<keyword evidence="3" id="KW-0539">Nucleus</keyword>
<dbReference type="GO" id="GO:0016973">
    <property type="term" value="P:poly(A)+ mRNA export from nucleus"/>
    <property type="evidence" value="ECO:0007669"/>
    <property type="project" value="TreeGrafter"/>
</dbReference>
<dbReference type="EMBL" id="CAJNON010000464">
    <property type="protein sequence ID" value="CAF1275681.1"/>
    <property type="molecule type" value="Genomic_DNA"/>
</dbReference>
<organism evidence="4 5">
    <name type="scientific">Adineta steineri</name>
    <dbReference type="NCBI Taxonomy" id="433720"/>
    <lineage>
        <taxon>Eukaryota</taxon>
        <taxon>Metazoa</taxon>
        <taxon>Spiralia</taxon>
        <taxon>Gnathifera</taxon>
        <taxon>Rotifera</taxon>
        <taxon>Eurotatoria</taxon>
        <taxon>Bdelloidea</taxon>
        <taxon>Adinetida</taxon>
        <taxon>Adinetidae</taxon>
        <taxon>Adineta</taxon>
    </lineage>
</organism>
<gene>
    <name evidence="4" type="ORF">VCS650_LOCUS29678</name>
</gene>
<dbReference type="PANTHER" id="PTHR13405">
    <property type="entry name" value="NUCLEAR PORE COMPLEX PROTEIN NUP133"/>
    <property type="match status" value="1"/>
</dbReference>
<dbReference type="InterPro" id="IPR037624">
    <property type="entry name" value="Nup133-like"/>
</dbReference>